<evidence type="ECO:0000256" key="4">
    <source>
        <dbReference type="ARBA" id="ARBA00023136"/>
    </source>
</evidence>
<name>A0A7I8VN70_9ANNE</name>
<dbReference type="EMBL" id="CAJFCJ010000007">
    <property type="protein sequence ID" value="CAD5117451.1"/>
    <property type="molecule type" value="Genomic_DNA"/>
</dbReference>
<dbReference type="PANTHER" id="PTHR12943">
    <property type="entry name" value="HOMOCYSTEINE-RESPONSIVE ENDOPLASMIC RETICULUM-RESIDENT UNIQUITIN-LIKE DOMAIN HERPUD PROTEIN FAMILY MEMBER"/>
    <property type="match status" value="1"/>
</dbReference>
<comment type="subcellular location">
    <subcellularLocation>
        <location evidence="1">Membrane</location>
    </subcellularLocation>
</comment>
<keyword evidence="4 7" id="KW-0472">Membrane</keyword>
<keyword evidence="5" id="KW-0834">Unfolded protein response</keyword>
<evidence type="ECO:0000256" key="2">
    <source>
        <dbReference type="ARBA" id="ARBA00022692"/>
    </source>
</evidence>
<dbReference type="Pfam" id="PF00240">
    <property type="entry name" value="ubiquitin"/>
    <property type="match status" value="1"/>
</dbReference>
<evidence type="ECO:0000313" key="9">
    <source>
        <dbReference type="EMBL" id="CAD5117451.1"/>
    </source>
</evidence>
<dbReference type="OrthoDB" id="21589at2759"/>
<dbReference type="InterPro" id="IPR039751">
    <property type="entry name" value="HERPUD1/2"/>
</dbReference>
<organism evidence="9 10">
    <name type="scientific">Dimorphilus gyrociliatus</name>
    <dbReference type="NCBI Taxonomy" id="2664684"/>
    <lineage>
        <taxon>Eukaryota</taxon>
        <taxon>Metazoa</taxon>
        <taxon>Spiralia</taxon>
        <taxon>Lophotrochozoa</taxon>
        <taxon>Annelida</taxon>
        <taxon>Polychaeta</taxon>
        <taxon>Polychaeta incertae sedis</taxon>
        <taxon>Dinophilidae</taxon>
        <taxon>Dimorphilus</taxon>
    </lineage>
</organism>
<evidence type="ECO:0000256" key="6">
    <source>
        <dbReference type="SAM" id="MobiDB-lite"/>
    </source>
</evidence>
<accession>A0A7I8VN70</accession>
<feature type="domain" description="Ubiquitin-like" evidence="8">
    <location>
        <begin position="9"/>
        <end position="70"/>
    </location>
</feature>
<dbReference type="InterPro" id="IPR000626">
    <property type="entry name" value="Ubiquitin-like_dom"/>
</dbReference>
<dbReference type="GO" id="GO:0030968">
    <property type="term" value="P:endoplasmic reticulum unfolded protein response"/>
    <property type="evidence" value="ECO:0007669"/>
    <property type="project" value="TreeGrafter"/>
</dbReference>
<feature type="region of interest" description="Disordered" evidence="6">
    <location>
        <begin position="181"/>
        <end position="223"/>
    </location>
</feature>
<gene>
    <name evidence="9" type="ORF">DGYR_LOCUS5978</name>
</gene>
<evidence type="ECO:0000313" key="10">
    <source>
        <dbReference type="Proteomes" id="UP000549394"/>
    </source>
</evidence>
<feature type="transmembrane region" description="Helical" evidence="7">
    <location>
        <begin position="257"/>
        <end position="275"/>
    </location>
</feature>
<feature type="region of interest" description="Disordered" evidence="6">
    <location>
        <begin position="88"/>
        <end position="133"/>
    </location>
</feature>
<dbReference type="Proteomes" id="UP000549394">
    <property type="component" value="Unassembled WGS sequence"/>
</dbReference>
<reference evidence="9 10" key="1">
    <citation type="submission" date="2020-08" db="EMBL/GenBank/DDBJ databases">
        <authorList>
            <person name="Hejnol A."/>
        </authorList>
    </citation>
    <scope>NUCLEOTIDE SEQUENCE [LARGE SCALE GENOMIC DNA]</scope>
</reference>
<dbReference type="SMART" id="SM00213">
    <property type="entry name" value="UBQ"/>
    <property type="match status" value="1"/>
</dbReference>
<dbReference type="FunFam" id="3.10.20.90:FF:000046">
    <property type="entry name" value="Homocysteine-responsive endoplasmic reticulum-resident ubiquitin-like domain member 2 protein"/>
    <property type="match status" value="1"/>
</dbReference>
<feature type="compositionally biased region" description="Low complexity" evidence="6">
    <location>
        <begin position="118"/>
        <end position="133"/>
    </location>
</feature>
<evidence type="ECO:0000256" key="5">
    <source>
        <dbReference type="ARBA" id="ARBA00023230"/>
    </source>
</evidence>
<evidence type="ECO:0000256" key="1">
    <source>
        <dbReference type="ARBA" id="ARBA00004370"/>
    </source>
</evidence>
<evidence type="ECO:0000256" key="7">
    <source>
        <dbReference type="SAM" id="Phobius"/>
    </source>
</evidence>
<comment type="caution">
    <text evidence="9">The sequence shown here is derived from an EMBL/GenBank/DDBJ whole genome shotgun (WGS) entry which is preliminary data.</text>
</comment>
<evidence type="ECO:0000259" key="8">
    <source>
        <dbReference type="PROSITE" id="PS50053"/>
    </source>
</evidence>
<dbReference type="PROSITE" id="PS50053">
    <property type="entry name" value="UBIQUITIN_2"/>
    <property type="match status" value="1"/>
</dbReference>
<keyword evidence="2 7" id="KW-0812">Transmembrane</keyword>
<evidence type="ECO:0000256" key="3">
    <source>
        <dbReference type="ARBA" id="ARBA00022989"/>
    </source>
</evidence>
<keyword evidence="10" id="KW-1185">Reference proteome</keyword>
<proteinExistence type="predicted"/>
<dbReference type="SUPFAM" id="SSF54236">
    <property type="entry name" value="Ubiquitin-like"/>
    <property type="match status" value="1"/>
</dbReference>
<dbReference type="AlphaFoldDB" id="A0A7I8VN70"/>
<dbReference type="Gene3D" id="3.10.20.90">
    <property type="entry name" value="Phosphatidylinositol 3-kinase Catalytic Subunit, Chain A, domain 1"/>
    <property type="match status" value="1"/>
</dbReference>
<sequence length="328" mass="37397">MDSLLNTNVTLVVKAPNQKIADQTVECAIEWTVKQLKRHLSEVHPSKPNEDNQKLIYSGKLLPDNVLLKDILKEDNEEQIQHTVHLVCSNPSPVPQRIPPTSDIRNENGPYRRKQSMSATAPSSTTPTPAPISAPEFNQFSQLNWPYNPEQMMWLQQIYTQQWNQMMSQYYQEQSLPSALPAEGTTTATSAGLPPPQQPQPEAAQEPEPVRMNAGPGAAAAEDDEFENRDWLDKLYTLCRIAIFLAIIYYYSNFQRFALFLTLALVFYVYHIGWLRPQRRLNRESPRPEQDGQQPAEDNRLVSIFRMFTTFVISFVMSIFPTADVGAN</sequence>
<feature type="transmembrane region" description="Helical" evidence="7">
    <location>
        <begin position="235"/>
        <end position="251"/>
    </location>
</feature>
<dbReference type="CDD" id="cd01790">
    <property type="entry name" value="Ubl_HERP"/>
    <property type="match status" value="1"/>
</dbReference>
<dbReference type="InterPro" id="IPR029071">
    <property type="entry name" value="Ubiquitin-like_domsf"/>
</dbReference>
<dbReference type="GO" id="GO:0016020">
    <property type="term" value="C:membrane"/>
    <property type="evidence" value="ECO:0007669"/>
    <property type="project" value="UniProtKB-SubCell"/>
</dbReference>
<dbReference type="PANTHER" id="PTHR12943:SF27">
    <property type="entry name" value="HOMOCYSTEINE-INDUCED ENDOPLASMIC RETICULUM PROTEIN, ISOFORM A"/>
    <property type="match status" value="1"/>
</dbReference>
<keyword evidence="3 7" id="KW-1133">Transmembrane helix</keyword>
<protein>
    <submittedName>
        <fullName evidence="9">DgyrCDS6219</fullName>
    </submittedName>
</protein>
<feature type="transmembrane region" description="Helical" evidence="7">
    <location>
        <begin position="304"/>
        <end position="323"/>
    </location>
</feature>